<organism evidence="6 7">
    <name type="scientific">Kaistia hirudinis</name>
    <dbReference type="NCBI Taxonomy" id="1293440"/>
    <lineage>
        <taxon>Bacteria</taxon>
        <taxon>Pseudomonadati</taxon>
        <taxon>Pseudomonadota</taxon>
        <taxon>Alphaproteobacteria</taxon>
        <taxon>Hyphomicrobiales</taxon>
        <taxon>Kaistiaceae</taxon>
        <taxon>Kaistia</taxon>
    </lineage>
</organism>
<dbReference type="AlphaFoldDB" id="A0A840AKS8"/>
<feature type="domain" description="CHAT" evidence="5">
    <location>
        <begin position="583"/>
        <end position="931"/>
    </location>
</feature>
<evidence type="ECO:0000256" key="3">
    <source>
        <dbReference type="PROSITE-ProRule" id="PRU00339"/>
    </source>
</evidence>
<accession>A0A840AKS8</accession>
<keyword evidence="2 3" id="KW-0802">TPR repeat</keyword>
<dbReference type="Pfam" id="PF13424">
    <property type="entry name" value="TPR_12"/>
    <property type="match status" value="2"/>
</dbReference>
<dbReference type="SUPFAM" id="SSF48452">
    <property type="entry name" value="TPR-like"/>
    <property type="match status" value="3"/>
</dbReference>
<dbReference type="Gene3D" id="1.25.40.10">
    <property type="entry name" value="Tetratricopeptide repeat domain"/>
    <property type="match status" value="2"/>
</dbReference>
<dbReference type="InterPro" id="IPR011990">
    <property type="entry name" value="TPR-like_helical_dom_sf"/>
</dbReference>
<dbReference type="InterPro" id="IPR024983">
    <property type="entry name" value="CHAT_dom"/>
</dbReference>
<feature type="repeat" description="TPR" evidence="3">
    <location>
        <begin position="217"/>
        <end position="250"/>
    </location>
</feature>
<dbReference type="PROSITE" id="PS50005">
    <property type="entry name" value="TPR"/>
    <property type="match status" value="1"/>
</dbReference>
<dbReference type="Pfam" id="PF13374">
    <property type="entry name" value="TPR_10"/>
    <property type="match status" value="1"/>
</dbReference>
<evidence type="ECO:0000256" key="4">
    <source>
        <dbReference type="SAM" id="SignalP"/>
    </source>
</evidence>
<evidence type="ECO:0000259" key="5">
    <source>
        <dbReference type="Pfam" id="PF12770"/>
    </source>
</evidence>
<evidence type="ECO:0000313" key="7">
    <source>
        <dbReference type="Proteomes" id="UP000553963"/>
    </source>
</evidence>
<proteinExistence type="predicted"/>
<reference evidence="6 7" key="1">
    <citation type="submission" date="2020-08" db="EMBL/GenBank/DDBJ databases">
        <title>Genomic Encyclopedia of Type Strains, Phase IV (KMG-IV): sequencing the most valuable type-strain genomes for metagenomic binning, comparative biology and taxonomic classification.</title>
        <authorList>
            <person name="Goeker M."/>
        </authorList>
    </citation>
    <scope>NUCLEOTIDE SEQUENCE [LARGE SCALE GENOMIC DNA]</scope>
    <source>
        <strain evidence="6 7">DSM 25966</strain>
    </source>
</reference>
<dbReference type="Pfam" id="PF12770">
    <property type="entry name" value="CHAT"/>
    <property type="match status" value="1"/>
</dbReference>
<dbReference type="RefSeq" id="WP_183397182.1">
    <property type="nucleotide sequence ID" value="NZ_JACIDS010000001.1"/>
</dbReference>
<evidence type="ECO:0000256" key="1">
    <source>
        <dbReference type="ARBA" id="ARBA00022737"/>
    </source>
</evidence>
<dbReference type="SMART" id="SM00028">
    <property type="entry name" value="TPR"/>
    <property type="match status" value="7"/>
</dbReference>
<comment type="caution">
    <text evidence="6">The sequence shown here is derived from an EMBL/GenBank/DDBJ whole genome shotgun (WGS) entry which is preliminary data.</text>
</comment>
<dbReference type="EMBL" id="JACIDS010000001">
    <property type="protein sequence ID" value="MBB3929531.1"/>
    <property type="molecule type" value="Genomic_DNA"/>
</dbReference>
<protein>
    <submittedName>
        <fullName evidence="6">CHAT domain-containing protein/tetratricopeptide (TPR) repeat protein</fullName>
    </submittedName>
</protein>
<keyword evidence="1" id="KW-0677">Repeat</keyword>
<sequence>MRLVSGLLLATVLVVAFCRPAEGAAPTLPQPASPPIVGRVTPIASEDAKALIYQAMDLSDAGRLDESNAALDRATELTNALGKRGRNALPIIAALKARNLMRAGQFDAAETAFKQLIVEAESASGKRGNPSPLPFSSLAELYMMQGRFAEAEPLLQRSLAITERDAGKNDPATAEALNSLAVLYLKTGQTEKGLPILERILKIFQRGKSAYDRQSTADALVNLGNAYQFSGNYEKALDYFRQAYELDTKYFGPDHPNTNLALSNAGVLLGLMQRYDEAAPALETVLKQTTDRYGADNPQTAHAANNIGWVELGRNDNAKALTYLRAALATYLAHRELQKAGPNARGAAVDEREVARTILGFLNAASRLAPTDPAASAALMDEAFQAAQQVHRGKAAEALALTTARFAVGNSALAALIRERQDLAGQHRALEAALTAAFSQPAERRDLAKEAAGREQFAAMAARITQISAEIEKGFPDYARLADPKPLTVAEAQGLLGPDEALVLLAPFGGGNGEANFTFVITREGARWRAGSIGQTKLTGAVQALRCGLDVGQWATKDGRAGCLQLVGAEPDGKDLPFDADLAYHLYDELFGELAPMLAGKTLLVVAPDPLASLPFQVLVTAPQPTKFPKGEAFAKVAFLARSNAVAVLPSAAALRAAHAAAGSRAPNPYIGFGDPALVGGLDCAEPQVASACPSIGAPAAANATLVAAGAARIDSVFRGGGELADVEAVRALCPLPETALELACVAKSVDGPADSVHTGEQATVPAVLAAHLGDYRIVHFATHGLLAGEMASQDGTISEPALVMTPPSAPTAQDDGLLRASLIASMKLDADWVVLSACNTAAGLSLGGEAMSGLASAFLYAGARALLVSHWPVRTDAAVLITTSAFSHMKADPTLGRAEAIRRAMVELIDAPSGAYAHPAVWAPFAVVGESGPARL</sequence>
<evidence type="ECO:0000256" key="2">
    <source>
        <dbReference type="ARBA" id="ARBA00022803"/>
    </source>
</evidence>
<feature type="chain" id="PRO_5032983751" evidence="4">
    <location>
        <begin position="25"/>
        <end position="937"/>
    </location>
</feature>
<dbReference type="Proteomes" id="UP000553963">
    <property type="component" value="Unassembled WGS sequence"/>
</dbReference>
<dbReference type="PANTHER" id="PTHR45641:SF19">
    <property type="entry name" value="NEPHROCYSTIN-3"/>
    <property type="match status" value="1"/>
</dbReference>
<dbReference type="PROSITE" id="PS50293">
    <property type="entry name" value="TPR_REGION"/>
    <property type="match status" value="1"/>
</dbReference>
<dbReference type="InterPro" id="IPR019734">
    <property type="entry name" value="TPR_rpt"/>
</dbReference>
<gene>
    <name evidence="6" type="ORF">GGR25_000550</name>
</gene>
<keyword evidence="4" id="KW-0732">Signal</keyword>
<keyword evidence="7" id="KW-1185">Reference proteome</keyword>
<name>A0A840AKS8_9HYPH</name>
<dbReference type="PANTHER" id="PTHR45641">
    <property type="entry name" value="TETRATRICOPEPTIDE REPEAT PROTEIN (AFU_ORTHOLOGUE AFUA_6G03870)"/>
    <property type="match status" value="1"/>
</dbReference>
<evidence type="ECO:0000313" key="6">
    <source>
        <dbReference type="EMBL" id="MBB3929531.1"/>
    </source>
</evidence>
<feature type="signal peptide" evidence="4">
    <location>
        <begin position="1"/>
        <end position="24"/>
    </location>
</feature>